<feature type="signal peptide" evidence="1">
    <location>
        <begin position="1"/>
        <end position="28"/>
    </location>
</feature>
<dbReference type="Proteomes" id="UP000192513">
    <property type="component" value="Unassembled WGS sequence"/>
</dbReference>
<keyword evidence="3" id="KW-1185">Reference proteome</keyword>
<accession>A0A1X0I2X2</accession>
<name>A0A1X0I2X2_9MYCO</name>
<dbReference type="STRING" id="590652.BST39_27800"/>
<reference evidence="2 3" key="1">
    <citation type="submission" date="2017-02" db="EMBL/GenBank/DDBJ databases">
        <title>The new phylogeny of genus Mycobacterium.</title>
        <authorList>
            <person name="Tortoli E."/>
            <person name="Trovato A."/>
            <person name="Cirillo D.M."/>
        </authorList>
    </citation>
    <scope>NUCLEOTIDE SEQUENCE [LARGE SCALE GENOMIC DNA]</scope>
    <source>
        <strain evidence="2 3">DSM 45000</strain>
    </source>
</reference>
<keyword evidence="1" id="KW-0732">Signal</keyword>
<feature type="chain" id="PRO_5013366651" description="Secreted protein" evidence="1">
    <location>
        <begin position="29"/>
        <end position="150"/>
    </location>
</feature>
<organism evidence="2 3">
    <name type="scientific">Mycobacterium paraseoulense</name>
    <dbReference type="NCBI Taxonomy" id="590652"/>
    <lineage>
        <taxon>Bacteria</taxon>
        <taxon>Bacillati</taxon>
        <taxon>Actinomycetota</taxon>
        <taxon>Actinomycetes</taxon>
        <taxon>Mycobacteriales</taxon>
        <taxon>Mycobacteriaceae</taxon>
        <taxon>Mycobacterium</taxon>
    </lineage>
</organism>
<comment type="caution">
    <text evidence="2">The sequence shown here is derived from an EMBL/GenBank/DDBJ whole genome shotgun (WGS) entry which is preliminary data.</text>
</comment>
<proteinExistence type="predicted"/>
<dbReference type="Pfam" id="PF20341">
    <property type="entry name" value="DUF6636"/>
    <property type="match status" value="1"/>
</dbReference>
<dbReference type="AlphaFoldDB" id="A0A1X0I2X2"/>
<evidence type="ECO:0008006" key="4">
    <source>
        <dbReference type="Google" id="ProtNLM"/>
    </source>
</evidence>
<gene>
    <name evidence="2" type="ORF">BST39_27800</name>
</gene>
<dbReference type="EMBL" id="MVIE01000076">
    <property type="protein sequence ID" value="ORB32978.1"/>
    <property type="molecule type" value="Genomic_DNA"/>
</dbReference>
<evidence type="ECO:0000313" key="3">
    <source>
        <dbReference type="Proteomes" id="UP000192513"/>
    </source>
</evidence>
<dbReference type="InterPro" id="IPR046576">
    <property type="entry name" value="DUF6636"/>
</dbReference>
<evidence type="ECO:0000256" key="1">
    <source>
        <dbReference type="SAM" id="SignalP"/>
    </source>
</evidence>
<sequence length="150" mass="15568">MRAPMTITMKASTAALIATIALAPPARADDSGVFLSPSGNIICSMAAGPDAKTGATCEIRDHTYVPPEPTAPTCHLARGDRVSLFQGSAPVLNCHGDTEFGLAAGQPTLPYGQTRTVGTVTCDSEPNGITCTDDSTGHYFRISRESLDLG</sequence>
<protein>
    <recommendedName>
        <fullName evidence="4">Secreted protein</fullName>
    </recommendedName>
</protein>
<evidence type="ECO:0000313" key="2">
    <source>
        <dbReference type="EMBL" id="ORB32978.1"/>
    </source>
</evidence>